<evidence type="ECO:0000256" key="5">
    <source>
        <dbReference type="ARBA" id="ARBA00022781"/>
    </source>
</evidence>
<dbReference type="GO" id="GO:0051117">
    <property type="term" value="F:ATPase binding"/>
    <property type="evidence" value="ECO:0007669"/>
    <property type="project" value="TreeGrafter"/>
</dbReference>
<evidence type="ECO:0000256" key="7">
    <source>
        <dbReference type="ARBA" id="ARBA00023065"/>
    </source>
</evidence>
<evidence type="ECO:0000256" key="1">
    <source>
        <dbReference type="ARBA" id="ARBA00004141"/>
    </source>
</evidence>
<dbReference type="Proteomes" id="UP000196158">
    <property type="component" value="Unassembled WGS sequence"/>
</dbReference>
<feature type="region of interest" description="Disordered" evidence="11">
    <location>
        <begin position="698"/>
        <end position="721"/>
    </location>
</feature>
<feature type="transmembrane region" description="Helical" evidence="9">
    <location>
        <begin position="567"/>
        <end position="587"/>
    </location>
</feature>
<comment type="similarity">
    <text evidence="2 9">Belongs to the V-ATPase 116 kDa subunit family.</text>
</comment>
<keyword evidence="6 9" id="KW-1133">Transmembrane helix</keyword>
<dbReference type="PIRSF" id="PIRSF001293">
    <property type="entry name" value="ATP6V0A1"/>
    <property type="match status" value="1"/>
</dbReference>
<comment type="function">
    <text evidence="9">Essential component of the vacuolar proton pump (V-ATPase), a multimeric enzyme that catalyzes the translocation of protons across the membranes. Required for assembly and activity of the V-ATPase.</text>
</comment>
<name>A0A1X7R836_9SACH</name>
<keyword evidence="7 9" id="KW-0406">Ion transport</keyword>
<keyword evidence="10" id="KW-0175">Coiled coil</keyword>
<feature type="transmembrane region" description="Helical" evidence="9">
    <location>
        <begin position="774"/>
        <end position="791"/>
    </location>
</feature>
<evidence type="ECO:0000256" key="10">
    <source>
        <dbReference type="SAM" id="Coils"/>
    </source>
</evidence>
<evidence type="ECO:0000313" key="13">
    <source>
        <dbReference type="Proteomes" id="UP000196158"/>
    </source>
</evidence>
<reference evidence="12 13" key="1">
    <citation type="submission" date="2017-04" db="EMBL/GenBank/DDBJ databases">
        <authorList>
            <person name="Afonso C.L."/>
            <person name="Miller P.J."/>
            <person name="Scott M.A."/>
            <person name="Spackman E."/>
            <person name="Goraichik I."/>
            <person name="Dimitrov K.M."/>
            <person name="Suarez D.L."/>
            <person name="Swayne D.E."/>
        </authorList>
    </citation>
    <scope>NUCLEOTIDE SEQUENCE [LARGE SCALE GENOMIC DNA]</scope>
</reference>
<feature type="transmembrane region" description="Helical" evidence="9">
    <location>
        <begin position="490"/>
        <end position="507"/>
    </location>
</feature>
<dbReference type="PANTHER" id="PTHR11629">
    <property type="entry name" value="VACUOLAR PROTON ATPASES"/>
    <property type="match status" value="1"/>
</dbReference>
<feature type="coiled-coil region" evidence="10">
    <location>
        <begin position="106"/>
        <end position="140"/>
    </location>
</feature>
<accession>A0A1X7R836</accession>
<keyword evidence="8 9" id="KW-0472">Membrane</keyword>
<evidence type="ECO:0000313" key="12">
    <source>
        <dbReference type="EMBL" id="SMN21827.1"/>
    </source>
</evidence>
<dbReference type="GO" id="GO:0007035">
    <property type="term" value="P:vacuolar acidification"/>
    <property type="evidence" value="ECO:0007669"/>
    <property type="project" value="TreeGrafter"/>
</dbReference>
<comment type="subcellular location">
    <subcellularLocation>
        <location evidence="1">Membrane</location>
        <topology evidence="1">Multi-pass membrane protein</topology>
    </subcellularLocation>
</comment>
<evidence type="ECO:0000256" key="4">
    <source>
        <dbReference type="ARBA" id="ARBA00022692"/>
    </source>
</evidence>
<evidence type="ECO:0000256" key="6">
    <source>
        <dbReference type="ARBA" id="ARBA00022989"/>
    </source>
</evidence>
<feature type="transmembrane region" description="Helical" evidence="9">
    <location>
        <begin position="445"/>
        <end position="469"/>
    </location>
</feature>
<keyword evidence="5 9" id="KW-0375">Hydrogen ion transport</keyword>
<dbReference type="PANTHER" id="PTHR11629:SF59">
    <property type="entry name" value="V-TYPE PROTON ATPASE SUBUNIT A, GOLGI ISOFORM"/>
    <property type="match status" value="1"/>
</dbReference>
<evidence type="ECO:0000256" key="2">
    <source>
        <dbReference type="ARBA" id="ARBA00009904"/>
    </source>
</evidence>
<dbReference type="AlphaFoldDB" id="A0A1X7R836"/>
<evidence type="ECO:0000256" key="11">
    <source>
        <dbReference type="SAM" id="MobiDB-lite"/>
    </source>
</evidence>
<dbReference type="STRING" id="1789683.A0A1X7R836"/>
<keyword evidence="4 9" id="KW-0812">Transmembrane</keyword>
<protein>
    <recommendedName>
        <fullName evidence="9">V-type proton ATPase subunit a</fullName>
    </recommendedName>
</protein>
<dbReference type="GO" id="GO:0046961">
    <property type="term" value="F:proton-transporting ATPase activity, rotational mechanism"/>
    <property type="evidence" value="ECO:0007669"/>
    <property type="project" value="InterPro"/>
</dbReference>
<feature type="transmembrane region" description="Helical" evidence="9">
    <location>
        <begin position="811"/>
        <end position="831"/>
    </location>
</feature>
<evidence type="ECO:0000256" key="9">
    <source>
        <dbReference type="RuleBase" id="RU361189"/>
    </source>
</evidence>
<dbReference type="InterPro" id="IPR026028">
    <property type="entry name" value="V-type_ATPase_116kDa_su_euka"/>
</dbReference>
<feature type="transmembrane region" description="Helical" evidence="9">
    <location>
        <begin position="660"/>
        <end position="679"/>
    </location>
</feature>
<gene>
    <name evidence="12" type="ORF">KASA_0J01496G</name>
</gene>
<evidence type="ECO:0000256" key="8">
    <source>
        <dbReference type="ARBA" id="ARBA00023136"/>
    </source>
</evidence>
<dbReference type="EMBL" id="FXLY01000009">
    <property type="protein sequence ID" value="SMN21827.1"/>
    <property type="molecule type" value="Genomic_DNA"/>
</dbReference>
<sequence>MAKEEAIFRSAEMTYVQLYVPLEISREVVCLLGNLGLLMFRDLNSDTNEFQRTYVEQLRRCDDTQRLLTFLTETMDKHANVYWHTYTDSGQETLLKNMEVKDLNSINDLTKEIELVESRVRRLDESLKDIQLKLDNLLETRYVVFKAERFLQINPGIIGRVSREYREQQHNSIVDEEETFLDNDNFSFTIDSDEDADEQINNDDNHDVLLGNGLQEQFMVVGAVNREKVDVLNKLLWRMLRGNLFFQNIPIEQPLLDSDGLTRIEKDCVVVFTHGKILINKVKRVMESLGAHIIPLDKENFPKLDTLNDEIDDLQQISQSTEQALHTELLVVHDQILNWNVAFKREKYIYATLNLFRPETHGLVAEAWLPSNEITDLTRSLKDFVESIGSEYSAVVTVIHTNKQPPTYHRTNKFTDSFQSIVDAYGIATYQEVNPGLATIVTFPFMFAIMFGDLGHGLILFLIALVLILNERKFGSMNRDEIFDMAFTGRYVLVLMGAFSMYTGLMYNDMFSKPLTLFKSGWEWPSSFKQGSNISAKQIGVYPFGLDSGWHSTENSLLFSNSYKMKLSILMGFIHMTYSFMFSYINFKRRNSSVDIIGNFIPGLIFMQSIFGYLSWAIVFKWSKDWIKDNKPAPGLLNMLINMFLAPGKIDEPLYKGQAFLQQVLLLAALVCVPWLLLYKPLTLRRLNRSAKMRGYDSIQDQETSRELMETEQQLHNPDDNDMVVTDFDLQQDNDDSDQHGPNAEFNFGDIMIHQVIHTIEFCLNCISHTASYLRLWALSLAHAQLSSVLWDMTIQNSFSSENSGSPLAVFKVFFLFAMWFVLTVCVLVLMEGTSAMLHALRLHWVEAMSKFFEGEGYAYVPFSFSSMIES</sequence>
<keyword evidence="13" id="KW-1185">Reference proteome</keyword>
<proteinExistence type="inferred from homology"/>
<feature type="transmembrane region" description="Helical" evidence="9">
    <location>
        <begin position="599"/>
        <end position="619"/>
    </location>
</feature>
<dbReference type="GO" id="GO:0000329">
    <property type="term" value="C:fungal-type vacuole membrane"/>
    <property type="evidence" value="ECO:0007669"/>
    <property type="project" value="TreeGrafter"/>
</dbReference>
<evidence type="ECO:0000256" key="3">
    <source>
        <dbReference type="ARBA" id="ARBA00022448"/>
    </source>
</evidence>
<dbReference type="OrthoDB" id="10264220at2759"/>
<keyword evidence="3 9" id="KW-0813">Transport</keyword>
<dbReference type="Pfam" id="PF01496">
    <property type="entry name" value="V_ATPase_I"/>
    <property type="match status" value="1"/>
</dbReference>
<organism evidence="12 13">
    <name type="scientific">Maudiozyma saulgeensis</name>
    <dbReference type="NCBI Taxonomy" id="1789683"/>
    <lineage>
        <taxon>Eukaryota</taxon>
        <taxon>Fungi</taxon>
        <taxon>Dikarya</taxon>
        <taxon>Ascomycota</taxon>
        <taxon>Saccharomycotina</taxon>
        <taxon>Saccharomycetes</taxon>
        <taxon>Saccharomycetales</taxon>
        <taxon>Saccharomycetaceae</taxon>
        <taxon>Maudiozyma</taxon>
    </lineage>
</organism>
<dbReference type="InterPro" id="IPR002490">
    <property type="entry name" value="V-ATPase_116kDa_su"/>
</dbReference>
<dbReference type="GO" id="GO:0000220">
    <property type="term" value="C:vacuolar proton-transporting V-type ATPase, V0 domain"/>
    <property type="evidence" value="ECO:0007669"/>
    <property type="project" value="InterPro"/>
</dbReference>